<evidence type="ECO:0000256" key="2">
    <source>
        <dbReference type="ARBA" id="ARBA00005013"/>
    </source>
</evidence>
<dbReference type="GO" id="GO:0005737">
    <property type="term" value="C:cytoplasm"/>
    <property type="evidence" value="ECO:0007669"/>
    <property type="project" value="TreeGrafter"/>
</dbReference>
<proteinExistence type="inferred from homology"/>
<protein>
    <recommendedName>
        <fullName evidence="6">7,8-dihydroneopterin aldolase</fullName>
        <ecNumber evidence="6">4.1.2.25</ecNumber>
    </recommendedName>
</protein>
<keyword evidence="4 6" id="KW-0289">Folate biosynthesis</keyword>
<comment type="similarity">
    <text evidence="3 6">Belongs to the DHNA family.</text>
</comment>
<dbReference type="InterPro" id="IPR006156">
    <property type="entry name" value="Dihydroneopterin_aldolase"/>
</dbReference>
<feature type="domain" description="Dihydroneopterin aldolase/epimerase" evidence="7">
    <location>
        <begin position="4"/>
        <end position="116"/>
    </location>
</feature>
<dbReference type="GO" id="GO:0046654">
    <property type="term" value="P:tetrahydrofolate biosynthetic process"/>
    <property type="evidence" value="ECO:0007669"/>
    <property type="project" value="UniProtKB-UniRule"/>
</dbReference>
<dbReference type="SUPFAM" id="SSF55620">
    <property type="entry name" value="Tetrahydrobiopterin biosynthesis enzymes-like"/>
    <property type="match status" value="1"/>
</dbReference>
<keyword evidence="5 6" id="KW-0456">Lyase</keyword>
<accession>A0A8K1ZZV2</accession>
<evidence type="ECO:0000256" key="6">
    <source>
        <dbReference type="RuleBase" id="RU362079"/>
    </source>
</evidence>
<dbReference type="Proteomes" id="UP000607397">
    <property type="component" value="Unassembled WGS sequence"/>
</dbReference>
<keyword evidence="9" id="KW-1185">Reference proteome</keyword>
<dbReference type="PANTHER" id="PTHR42844:SF1">
    <property type="entry name" value="DIHYDRONEOPTERIN ALDOLASE 1-RELATED"/>
    <property type="match status" value="1"/>
</dbReference>
<dbReference type="PANTHER" id="PTHR42844">
    <property type="entry name" value="DIHYDRONEOPTERIN ALDOLASE 1-RELATED"/>
    <property type="match status" value="1"/>
</dbReference>
<dbReference type="GO" id="GO:0004150">
    <property type="term" value="F:dihydroneopterin aldolase activity"/>
    <property type="evidence" value="ECO:0007669"/>
    <property type="project" value="UniProtKB-UniRule"/>
</dbReference>
<sequence length="121" mass="13515">MDSLHVTGIRGYGYTGALPEEQVLGQWFQVDLTFWLDLAPAGISDTLIDTLDYREAIRQVQTLLRTARFTLIERLASEIANHLLQLPQVAQVQVKLTKLTPPIADFSGQVTVDILRPLALD</sequence>
<comment type="function">
    <text evidence="6">Catalyzes the conversion of 7,8-dihydroneopterin to 6-hydroxymethyl-7,8-dihydropterin.</text>
</comment>
<dbReference type="CDD" id="cd00534">
    <property type="entry name" value="DHNA_DHNTPE"/>
    <property type="match status" value="1"/>
</dbReference>
<evidence type="ECO:0000256" key="3">
    <source>
        <dbReference type="ARBA" id="ARBA00005708"/>
    </source>
</evidence>
<dbReference type="SMART" id="SM00905">
    <property type="entry name" value="FolB"/>
    <property type="match status" value="1"/>
</dbReference>
<comment type="catalytic activity">
    <reaction evidence="1 6">
        <text>7,8-dihydroneopterin = 6-hydroxymethyl-7,8-dihydropterin + glycolaldehyde</text>
        <dbReference type="Rhea" id="RHEA:10540"/>
        <dbReference type="ChEBI" id="CHEBI:17001"/>
        <dbReference type="ChEBI" id="CHEBI:17071"/>
        <dbReference type="ChEBI" id="CHEBI:44841"/>
        <dbReference type="EC" id="4.1.2.25"/>
    </reaction>
</comment>
<dbReference type="Gene3D" id="3.30.1130.10">
    <property type="match status" value="1"/>
</dbReference>
<dbReference type="InterPro" id="IPR006157">
    <property type="entry name" value="FolB_dom"/>
</dbReference>
<dbReference type="EC" id="4.1.2.25" evidence="6"/>
<gene>
    <name evidence="8" type="primary">folB</name>
    <name evidence="8" type="ORF">GS597_11010</name>
</gene>
<dbReference type="NCBIfam" id="TIGR00526">
    <property type="entry name" value="folB_dom"/>
    <property type="match status" value="1"/>
</dbReference>
<reference evidence="8" key="1">
    <citation type="submission" date="2019-12" db="EMBL/GenBank/DDBJ databases">
        <title>High-Quality draft genome sequences of three cyanobacteria isolated from the limestone walls of the Old Cathedral of Coimbra.</title>
        <authorList>
            <person name="Tiago I."/>
            <person name="Soares F."/>
            <person name="Portugal A."/>
        </authorList>
    </citation>
    <scope>NUCLEOTIDE SEQUENCE [LARGE SCALE GENOMIC DNA]</scope>
    <source>
        <strain evidence="8">C</strain>
    </source>
</reference>
<dbReference type="EMBL" id="WVIC01000019">
    <property type="protein sequence ID" value="NCJ07028.1"/>
    <property type="molecule type" value="Genomic_DNA"/>
</dbReference>
<dbReference type="Pfam" id="PF02152">
    <property type="entry name" value="FolB"/>
    <property type="match status" value="1"/>
</dbReference>
<evidence type="ECO:0000256" key="5">
    <source>
        <dbReference type="ARBA" id="ARBA00023239"/>
    </source>
</evidence>
<evidence type="ECO:0000256" key="1">
    <source>
        <dbReference type="ARBA" id="ARBA00001353"/>
    </source>
</evidence>
<evidence type="ECO:0000256" key="4">
    <source>
        <dbReference type="ARBA" id="ARBA00022909"/>
    </source>
</evidence>
<evidence type="ECO:0000313" key="9">
    <source>
        <dbReference type="Proteomes" id="UP000607397"/>
    </source>
</evidence>
<dbReference type="RefSeq" id="WP_161825502.1">
    <property type="nucleotide sequence ID" value="NZ_WVIC01000019.1"/>
</dbReference>
<name>A0A8K1ZZV2_9CYAN</name>
<dbReference type="GO" id="GO:0046656">
    <property type="term" value="P:folic acid biosynthetic process"/>
    <property type="evidence" value="ECO:0007669"/>
    <property type="project" value="UniProtKB-UniRule"/>
</dbReference>
<evidence type="ECO:0000259" key="7">
    <source>
        <dbReference type="SMART" id="SM00905"/>
    </source>
</evidence>
<dbReference type="UniPathway" id="UPA00077">
    <property type="reaction ID" value="UER00154"/>
</dbReference>
<comment type="pathway">
    <text evidence="2 6">Cofactor biosynthesis; tetrahydrofolate biosynthesis; 2-amino-4-hydroxy-6-hydroxymethyl-7,8-dihydropteridine diphosphate from 7,8-dihydroneopterin triphosphate: step 3/4.</text>
</comment>
<dbReference type="NCBIfam" id="TIGR00525">
    <property type="entry name" value="folB"/>
    <property type="match status" value="1"/>
</dbReference>
<dbReference type="InterPro" id="IPR043133">
    <property type="entry name" value="GTP-CH-I_C/QueF"/>
</dbReference>
<comment type="caution">
    <text evidence="8">The sequence shown here is derived from an EMBL/GenBank/DDBJ whole genome shotgun (WGS) entry which is preliminary data.</text>
</comment>
<organism evidence="8 9">
    <name type="scientific">Petrachloros mirabilis ULC683</name>
    <dbReference type="NCBI Taxonomy" id="2781853"/>
    <lineage>
        <taxon>Bacteria</taxon>
        <taxon>Bacillati</taxon>
        <taxon>Cyanobacteriota</taxon>
        <taxon>Cyanophyceae</taxon>
        <taxon>Synechococcales</taxon>
        <taxon>Petrachlorosaceae</taxon>
        <taxon>Petrachloros</taxon>
        <taxon>Petrachloros mirabilis</taxon>
    </lineage>
</organism>
<evidence type="ECO:0000313" key="8">
    <source>
        <dbReference type="EMBL" id="NCJ07028.1"/>
    </source>
</evidence>
<dbReference type="AlphaFoldDB" id="A0A8K1ZZV2"/>